<evidence type="ECO:0000256" key="5">
    <source>
        <dbReference type="NCBIfam" id="TIGR01378"/>
    </source>
</evidence>
<keyword evidence="4" id="KW-0067">ATP-binding</keyword>
<gene>
    <name evidence="7" type="ORF">GCM10008935_15370</name>
</gene>
<dbReference type="InterPro" id="IPR036759">
    <property type="entry name" value="TPK_catalytic_sf"/>
</dbReference>
<evidence type="ECO:0000313" key="7">
    <source>
        <dbReference type="EMBL" id="GAA0460904.1"/>
    </source>
</evidence>
<keyword evidence="3" id="KW-0418">Kinase</keyword>
<dbReference type="InterPro" id="IPR006282">
    <property type="entry name" value="Thi_PPkinase"/>
</dbReference>
<feature type="domain" description="Thiamin pyrophosphokinase thiamin-binding" evidence="6">
    <location>
        <begin position="129"/>
        <end position="195"/>
    </location>
</feature>
<name>A0ABN0ZW22_9BACI</name>
<dbReference type="SUPFAM" id="SSF63999">
    <property type="entry name" value="Thiamin pyrophosphokinase, catalytic domain"/>
    <property type="match status" value="1"/>
</dbReference>
<evidence type="ECO:0000313" key="8">
    <source>
        <dbReference type="Proteomes" id="UP001500740"/>
    </source>
</evidence>
<proteinExistence type="predicted"/>
<comment type="caution">
    <text evidence="7">The sequence shown here is derived from an EMBL/GenBank/DDBJ whole genome shotgun (WGS) entry which is preliminary data.</text>
</comment>
<evidence type="ECO:0000256" key="1">
    <source>
        <dbReference type="ARBA" id="ARBA00022679"/>
    </source>
</evidence>
<sequence>MDLPPLDHYKDINMWVGVDFGAYILSQILGNFDLAVGDFDSVDNKEFKMIESKASQIEKHPTDKDDTDLELAIQMAIELNPDQVYIFGATGGRKDHEWINIMLLKKFNESGIEAWICNNQNEITLKKPGHYQLKRDDRFQYVSFLPISESVHNLSLKGFLYELDDTTVMSGSSLTVSNQWNEKIGTYLFTEGILIVVKSRD</sequence>
<organism evidence="7 8">
    <name type="scientific">Alkalibacillus silvisoli</name>
    <dbReference type="NCBI Taxonomy" id="392823"/>
    <lineage>
        <taxon>Bacteria</taxon>
        <taxon>Bacillati</taxon>
        <taxon>Bacillota</taxon>
        <taxon>Bacilli</taxon>
        <taxon>Bacillales</taxon>
        <taxon>Bacillaceae</taxon>
        <taxon>Alkalibacillus</taxon>
    </lineage>
</organism>
<keyword evidence="2" id="KW-0547">Nucleotide-binding</keyword>
<dbReference type="SUPFAM" id="SSF63862">
    <property type="entry name" value="Thiamin pyrophosphokinase, substrate-binding domain"/>
    <property type="match status" value="1"/>
</dbReference>
<dbReference type="InterPro" id="IPR036371">
    <property type="entry name" value="TPK_B1-bd_sf"/>
</dbReference>
<evidence type="ECO:0000256" key="2">
    <source>
        <dbReference type="ARBA" id="ARBA00022741"/>
    </source>
</evidence>
<evidence type="ECO:0000256" key="4">
    <source>
        <dbReference type="ARBA" id="ARBA00022840"/>
    </source>
</evidence>
<dbReference type="PANTHER" id="PTHR41299">
    <property type="entry name" value="THIAMINE PYROPHOSPHOKINASE"/>
    <property type="match status" value="1"/>
</dbReference>
<dbReference type="EMBL" id="BAAACZ010000011">
    <property type="protein sequence ID" value="GAA0460904.1"/>
    <property type="molecule type" value="Genomic_DNA"/>
</dbReference>
<protein>
    <recommendedName>
        <fullName evidence="5">Thiamine diphosphokinase</fullName>
        <ecNumber evidence="5">2.7.6.2</ecNumber>
    </recommendedName>
</protein>
<dbReference type="Gene3D" id="3.40.50.10240">
    <property type="entry name" value="Thiamin pyrophosphokinase, catalytic domain"/>
    <property type="match status" value="1"/>
</dbReference>
<dbReference type="Pfam" id="PF04263">
    <property type="entry name" value="TPK_catalytic"/>
    <property type="match status" value="1"/>
</dbReference>
<accession>A0ABN0ZW22</accession>
<keyword evidence="1" id="KW-0808">Transferase</keyword>
<evidence type="ECO:0000259" key="6">
    <source>
        <dbReference type="SMART" id="SM00983"/>
    </source>
</evidence>
<keyword evidence="8" id="KW-1185">Reference proteome</keyword>
<dbReference type="PANTHER" id="PTHR41299:SF1">
    <property type="entry name" value="THIAMINE PYROPHOSPHOKINASE"/>
    <property type="match status" value="1"/>
</dbReference>
<dbReference type="SMART" id="SM00983">
    <property type="entry name" value="TPK_B1_binding"/>
    <property type="match status" value="1"/>
</dbReference>
<dbReference type="CDD" id="cd07995">
    <property type="entry name" value="TPK"/>
    <property type="match status" value="1"/>
</dbReference>
<dbReference type="Proteomes" id="UP001500740">
    <property type="component" value="Unassembled WGS sequence"/>
</dbReference>
<evidence type="ECO:0000256" key="3">
    <source>
        <dbReference type="ARBA" id="ARBA00022777"/>
    </source>
</evidence>
<dbReference type="EC" id="2.7.6.2" evidence="5"/>
<dbReference type="NCBIfam" id="TIGR01378">
    <property type="entry name" value="thi_PPkinase"/>
    <property type="match status" value="1"/>
</dbReference>
<reference evidence="7 8" key="1">
    <citation type="journal article" date="2019" name="Int. J. Syst. Evol. Microbiol.">
        <title>The Global Catalogue of Microorganisms (GCM) 10K type strain sequencing project: providing services to taxonomists for standard genome sequencing and annotation.</title>
        <authorList>
            <consortium name="The Broad Institute Genomics Platform"/>
            <consortium name="The Broad Institute Genome Sequencing Center for Infectious Disease"/>
            <person name="Wu L."/>
            <person name="Ma J."/>
        </authorList>
    </citation>
    <scope>NUCLEOTIDE SEQUENCE [LARGE SCALE GENOMIC DNA]</scope>
    <source>
        <strain evidence="7 8">JCM 14193</strain>
    </source>
</reference>
<dbReference type="InterPro" id="IPR053149">
    <property type="entry name" value="TPK"/>
</dbReference>
<dbReference type="InterPro" id="IPR007373">
    <property type="entry name" value="Thiamin_PyroPKinase_B1-bd"/>
</dbReference>
<dbReference type="Pfam" id="PF04265">
    <property type="entry name" value="TPK_B1_binding"/>
    <property type="match status" value="1"/>
</dbReference>
<dbReference type="InterPro" id="IPR007371">
    <property type="entry name" value="TPK_catalytic"/>
</dbReference>